<dbReference type="Proteomes" id="UP001141434">
    <property type="component" value="Unassembled WGS sequence"/>
</dbReference>
<organism evidence="3 4">
    <name type="scientific">Penicillium alfredii</name>
    <dbReference type="NCBI Taxonomy" id="1506179"/>
    <lineage>
        <taxon>Eukaryota</taxon>
        <taxon>Fungi</taxon>
        <taxon>Dikarya</taxon>
        <taxon>Ascomycota</taxon>
        <taxon>Pezizomycotina</taxon>
        <taxon>Eurotiomycetes</taxon>
        <taxon>Eurotiomycetidae</taxon>
        <taxon>Eurotiales</taxon>
        <taxon>Aspergillaceae</taxon>
        <taxon>Penicillium</taxon>
    </lineage>
</organism>
<accession>A0A9W9KE61</accession>
<evidence type="ECO:0000313" key="3">
    <source>
        <dbReference type="EMBL" id="KAJ5101717.1"/>
    </source>
</evidence>
<dbReference type="Pfam" id="PF14269">
    <property type="entry name" value="Arylsulfotran_2"/>
    <property type="match status" value="1"/>
</dbReference>
<dbReference type="RefSeq" id="XP_056512548.1">
    <property type="nucleotide sequence ID" value="XM_056654521.1"/>
</dbReference>
<feature type="signal peptide" evidence="2">
    <location>
        <begin position="1"/>
        <end position="17"/>
    </location>
</feature>
<dbReference type="AlphaFoldDB" id="A0A9W9KE61"/>
<name>A0A9W9KE61_9EURO</name>
<reference evidence="3" key="2">
    <citation type="journal article" date="2023" name="IMA Fungus">
        <title>Comparative genomic study of the Penicillium genus elucidates a diverse pangenome and 15 lateral gene transfer events.</title>
        <authorList>
            <person name="Petersen C."/>
            <person name="Sorensen T."/>
            <person name="Nielsen M.R."/>
            <person name="Sondergaard T.E."/>
            <person name="Sorensen J.L."/>
            <person name="Fitzpatrick D.A."/>
            <person name="Frisvad J.C."/>
            <person name="Nielsen K.L."/>
        </authorList>
    </citation>
    <scope>NUCLEOTIDE SEQUENCE</scope>
    <source>
        <strain evidence="3">IBT 34128</strain>
    </source>
</reference>
<protein>
    <recommendedName>
        <fullName evidence="5">ASST-domain-containing protein</fullName>
    </recommendedName>
</protein>
<dbReference type="OrthoDB" id="5427350at2759"/>
<dbReference type="InterPro" id="IPR011047">
    <property type="entry name" value="Quinoprotein_ADH-like_sf"/>
</dbReference>
<dbReference type="PANTHER" id="PTHR35340:SF8">
    <property type="entry name" value="ASST-DOMAIN-CONTAINING PROTEIN"/>
    <property type="match status" value="1"/>
</dbReference>
<dbReference type="GeneID" id="81393689"/>
<feature type="chain" id="PRO_5040720050" description="ASST-domain-containing protein" evidence="2">
    <location>
        <begin position="18"/>
        <end position="630"/>
    </location>
</feature>
<dbReference type="SUPFAM" id="SSF50998">
    <property type="entry name" value="Quinoprotein alcohol dehydrogenase-like"/>
    <property type="match status" value="1"/>
</dbReference>
<evidence type="ECO:0008006" key="5">
    <source>
        <dbReference type="Google" id="ProtNLM"/>
    </source>
</evidence>
<comment type="caution">
    <text evidence="3">The sequence shown here is derived from an EMBL/GenBank/DDBJ whole genome shotgun (WGS) entry which is preliminary data.</text>
</comment>
<feature type="transmembrane region" description="Helical" evidence="1">
    <location>
        <begin position="578"/>
        <end position="601"/>
    </location>
</feature>
<evidence type="ECO:0000313" key="4">
    <source>
        <dbReference type="Proteomes" id="UP001141434"/>
    </source>
</evidence>
<keyword evidence="1" id="KW-0472">Membrane</keyword>
<gene>
    <name evidence="3" type="ORF">NUU61_003939</name>
</gene>
<keyword evidence="1" id="KW-0812">Transmembrane</keyword>
<keyword evidence="2" id="KW-0732">Signal</keyword>
<proteinExistence type="predicted"/>
<sequence length="630" mass="70782">MIFPSIILLLSIHHVLAQYMSDDLMSFVTLPDIRALKFDVRHHNRDRLSPGYWFVAPYLHIGPDKPASIYEQYQIGPYIYDGEGRLIWAGSPLFDNRNVFDFRVVNSLGDQPHLSLVLQHSWDLKDSGSGVILSNDYEVKRKLPLRSDLGAFDIHEFKVRDDGKTALVTLYPTHEITLEDFGRPENKTALLSGGFAELDLSTAQVIHEWDSFNHIPLPETVHYGVNSPVEGPPGWDYVHINSVDKNDEGDYMISTRFTNTIYLISGKDGHIVWRLGGRKSDFVQDFKFSKQHDAKFIESNGTRHVISFLNNASDEEFSEETVSAAMIVELDTGVTPMTARVIRRYNRPDNGLSRLRGNTQLLPNDNVFVCWSQGGYISEFSPEGKHLFSARFTLPRFSTYRAYKFEFTGRPRAPPDIVASVTGTDASNLVTTFWISWNGATDVAWWHIYAQASEFDNPVLIGKTPRTDFEIMYIASGYLDWVSAEAVDSRGHILGTSKVHRSKYPDWKSVGYNKGQSGWPTPQNPATLYPVTSTWNGSATDKDNVSHGPLVPSPAAAEAQSLKAIQVLSSTSHAVRGIGGFFAFALLVCLVSGLVVGFMVMRGWRVQLYQRPSMECLPEEQARLRFDPLG</sequence>
<dbReference type="InterPro" id="IPR053143">
    <property type="entry name" value="Arylsulfate_ST"/>
</dbReference>
<dbReference type="EMBL" id="JAPMSZ010000005">
    <property type="protein sequence ID" value="KAJ5101717.1"/>
    <property type="molecule type" value="Genomic_DNA"/>
</dbReference>
<dbReference type="PANTHER" id="PTHR35340">
    <property type="entry name" value="PQQ ENZYME REPEAT PROTEIN-RELATED"/>
    <property type="match status" value="1"/>
</dbReference>
<evidence type="ECO:0000256" key="1">
    <source>
        <dbReference type="SAM" id="Phobius"/>
    </source>
</evidence>
<keyword evidence="4" id="KW-1185">Reference proteome</keyword>
<evidence type="ECO:0000256" key="2">
    <source>
        <dbReference type="SAM" id="SignalP"/>
    </source>
</evidence>
<dbReference type="InterPro" id="IPR039535">
    <property type="entry name" value="ASST-like"/>
</dbReference>
<keyword evidence="1" id="KW-1133">Transmembrane helix</keyword>
<reference evidence="3" key="1">
    <citation type="submission" date="2022-11" db="EMBL/GenBank/DDBJ databases">
        <authorList>
            <person name="Petersen C."/>
        </authorList>
    </citation>
    <scope>NUCLEOTIDE SEQUENCE</scope>
    <source>
        <strain evidence="3">IBT 34128</strain>
    </source>
</reference>